<keyword evidence="6" id="KW-0378">Hydrolase</keyword>
<dbReference type="SUPFAM" id="SSF55811">
    <property type="entry name" value="Nudix"/>
    <property type="match status" value="1"/>
</dbReference>
<keyword evidence="8" id="KW-0520">NAD</keyword>
<dbReference type="Pfam" id="PF09296">
    <property type="entry name" value="NUDIX-like"/>
    <property type="match status" value="1"/>
</dbReference>
<dbReference type="PANTHER" id="PTHR42904">
    <property type="entry name" value="NUDIX HYDROLASE, NUDC SUBFAMILY"/>
    <property type="match status" value="1"/>
</dbReference>
<evidence type="ECO:0000256" key="3">
    <source>
        <dbReference type="ARBA" id="ARBA00009595"/>
    </source>
</evidence>
<sequence length="562" mass="60349">MRAAALQCLRIVTRAPLLSAPRHTRTLRLLAAAPPPRPTTRTMATFPSFTTSNFYAGNALNRLSWLRPDSAFLNAALTSSQARFLLLQHLNPLVHGAKTGGAEGTLATLSFAEVQAALGASEEGLFGPALNGLKRPDAINEKDWARATDGLLPQGLCLVFLGVDERGTKSSLPGQVSKSGAGATPDGVPYFAISVTHRAPGHSEEGPLHDLEAKLLKDGYDFVDTRTLAQAGSWEASEAALVAQARSLIDWAERQHYCPACARRQYALWGGYKRACASSLAHAHETSADFVRPLLGLDSSAAGAKEDQLVDGRDECPTTGTLSNFSYPRTDPTVIMGIVSPDGEGILLGRQKKWPPGFYSCLAGFLEPGESLEEAVRREVHEEAGVEVGHVTYHSSQPWPFPANLMMGALGQATTQTIRLDLDNELEDARFFSRAEVLAAIDASANWTLKKHDLGKIDENVAARQAKVDEERKRLGLPPRPANAPARGRQAFQQKDPGSVANVNSVAERSRSRSTSSERAPRAAFKIPGPTAIAHVLIAAWARGEAHLASTPSETPSARGRM</sequence>
<dbReference type="InterPro" id="IPR020084">
    <property type="entry name" value="NUDIX_hydrolase_CS"/>
</dbReference>
<evidence type="ECO:0000256" key="2">
    <source>
        <dbReference type="ARBA" id="ARBA00001947"/>
    </source>
</evidence>
<dbReference type="InterPro" id="IPR015375">
    <property type="entry name" value="NADH_PPase-like_N"/>
</dbReference>
<dbReference type="GO" id="GO:0035529">
    <property type="term" value="F:NADH pyrophosphatase activity"/>
    <property type="evidence" value="ECO:0007669"/>
    <property type="project" value="TreeGrafter"/>
</dbReference>
<reference evidence="12 13" key="1">
    <citation type="journal article" date="2018" name="Mol. Biol. Evol.">
        <title>Broad Genomic Sampling Reveals a Smut Pathogenic Ancestry of the Fungal Clade Ustilaginomycotina.</title>
        <authorList>
            <person name="Kijpornyongpan T."/>
            <person name="Mondo S.J."/>
            <person name="Barry K."/>
            <person name="Sandor L."/>
            <person name="Lee J."/>
            <person name="Lipzen A."/>
            <person name="Pangilinan J."/>
            <person name="LaButti K."/>
            <person name="Hainaut M."/>
            <person name="Henrissat B."/>
            <person name="Grigoriev I.V."/>
            <person name="Spatafora J.W."/>
            <person name="Aime M.C."/>
        </authorList>
    </citation>
    <scope>NUCLEOTIDE SEQUENCE [LARGE SCALE GENOMIC DNA]</scope>
    <source>
        <strain evidence="12 13">MCA 4186</strain>
    </source>
</reference>
<dbReference type="GO" id="GO:0019677">
    <property type="term" value="P:NAD+ catabolic process"/>
    <property type="evidence" value="ECO:0007669"/>
    <property type="project" value="TreeGrafter"/>
</dbReference>
<dbReference type="Proteomes" id="UP000245946">
    <property type="component" value="Unassembled WGS sequence"/>
</dbReference>
<dbReference type="STRING" id="58919.A0A316Z6S8"/>
<evidence type="ECO:0000256" key="8">
    <source>
        <dbReference type="ARBA" id="ARBA00023027"/>
    </source>
</evidence>
<feature type="region of interest" description="Disordered" evidence="10">
    <location>
        <begin position="468"/>
        <end position="524"/>
    </location>
</feature>
<dbReference type="OrthoDB" id="10249612at2759"/>
<dbReference type="EC" id="3.6.1.22" evidence="4"/>
<evidence type="ECO:0000256" key="6">
    <source>
        <dbReference type="ARBA" id="ARBA00022801"/>
    </source>
</evidence>
<keyword evidence="7" id="KW-0460">Magnesium</keyword>
<dbReference type="Gene3D" id="3.90.79.20">
    <property type="match status" value="1"/>
</dbReference>
<feature type="domain" description="Nudix hydrolase" evidence="11">
    <location>
        <begin position="328"/>
        <end position="456"/>
    </location>
</feature>
<dbReference type="GO" id="GO:0046872">
    <property type="term" value="F:metal ion binding"/>
    <property type="evidence" value="ECO:0007669"/>
    <property type="project" value="UniProtKB-KW"/>
</dbReference>
<dbReference type="PANTHER" id="PTHR42904:SF6">
    <property type="entry name" value="NAD-CAPPED RNA HYDROLASE NUDT12"/>
    <property type="match status" value="1"/>
</dbReference>
<organism evidence="12 13">
    <name type="scientific">Tilletiopsis washingtonensis</name>
    <dbReference type="NCBI Taxonomy" id="58919"/>
    <lineage>
        <taxon>Eukaryota</taxon>
        <taxon>Fungi</taxon>
        <taxon>Dikarya</taxon>
        <taxon>Basidiomycota</taxon>
        <taxon>Ustilaginomycotina</taxon>
        <taxon>Exobasidiomycetes</taxon>
        <taxon>Entylomatales</taxon>
        <taxon>Entylomatales incertae sedis</taxon>
        <taxon>Tilletiopsis</taxon>
    </lineage>
</organism>
<evidence type="ECO:0000256" key="5">
    <source>
        <dbReference type="ARBA" id="ARBA00022723"/>
    </source>
</evidence>
<dbReference type="InterPro" id="IPR050241">
    <property type="entry name" value="NAD-cap_RNA_hydrolase_NudC"/>
</dbReference>
<evidence type="ECO:0000256" key="10">
    <source>
        <dbReference type="SAM" id="MobiDB-lite"/>
    </source>
</evidence>
<comment type="catalytic activity">
    <reaction evidence="9">
        <text>a 5'-end NAD(+)-phospho-ribonucleoside in mRNA + H2O = a 5'-end phospho-adenosine-phospho-ribonucleoside in mRNA + beta-nicotinamide D-ribonucleotide + 2 H(+)</text>
        <dbReference type="Rhea" id="RHEA:60876"/>
        <dbReference type="Rhea" id="RHEA-COMP:15698"/>
        <dbReference type="Rhea" id="RHEA-COMP:15719"/>
        <dbReference type="ChEBI" id="CHEBI:14649"/>
        <dbReference type="ChEBI" id="CHEBI:15377"/>
        <dbReference type="ChEBI" id="CHEBI:15378"/>
        <dbReference type="ChEBI" id="CHEBI:144029"/>
        <dbReference type="ChEBI" id="CHEBI:144051"/>
    </reaction>
    <physiologicalReaction direction="left-to-right" evidence="9">
        <dbReference type="Rhea" id="RHEA:60877"/>
    </physiologicalReaction>
</comment>
<dbReference type="EMBL" id="KZ819298">
    <property type="protein sequence ID" value="PWN96652.1"/>
    <property type="molecule type" value="Genomic_DNA"/>
</dbReference>
<comment type="similarity">
    <text evidence="3">Belongs to the Nudix hydrolase family. NudC subfamily.</text>
</comment>
<comment type="cofactor">
    <cofactor evidence="2">
        <name>Zn(2+)</name>
        <dbReference type="ChEBI" id="CHEBI:29105"/>
    </cofactor>
</comment>
<dbReference type="InterPro" id="IPR049734">
    <property type="entry name" value="NudC-like_C"/>
</dbReference>
<keyword evidence="5" id="KW-0479">Metal-binding</keyword>
<dbReference type="Gene3D" id="3.90.79.10">
    <property type="entry name" value="Nucleoside Triphosphate Pyrophosphohydrolase"/>
    <property type="match status" value="1"/>
</dbReference>
<protein>
    <recommendedName>
        <fullName evidence="4">NAD(+) diphosphatase</fullName>
        <ecNumber evidence="4">3.6.1.22</ecNumber>
    </recommendedName>
</protein>
<name>A0A316Z6S8_9BASI</name>
<evidence type="ECO:0000256" key="1">
    <source>
        <dbReference type="ARBA" id="ARBA00001946"/>
    </source>
</evidence>
<dbReference type="RefSeq" id="XP_025596931.1">
    <property type="nucleotide sequence ID" value="XM_025745846.1"/>
</dbReference>
<feature type="compositionally biased region" description="Low complexity" evidence="10">
    <location>
        <begin position="513"/>
        <end position="524"/>
    </location>
</feature>
<dbReference type="InterPro" id="IPR015797">
    <property type="entry name" value="NUDIX_hydrolase-like_dom_sf"/>
</dbReference>
<dbReference type="GeneID" id="37273390"/>
<dbReference type="AlphaFoldDB" id="A0A316Z6S8"/>
<keyword evidence="13" id="KW-1185">Reference proteome</keyword>
<evidence type="ECO:0000313" key="13">
    <source>
        <dbReference type="Proteomes" id="UP000245946"/>
    </source>
</evidence>
<proteinExistence type="inferred from homology"/>
<evidence type="ECO:0000256" key="4">
    <source>
        <dbReference type="ARBA" id="ARBA00012381"/>
    </source>
</evidence>
<evidence type="ECO:0000259" key="11">
    <source>
        <dbReference type="PROSITE" id="PS51462"/>
    </source>
</evidence>
<evidence type="ECO:0000313" key="12">
    <source>
        <dbReference type="EMBL" id="PWN96652.1"/>
    </source>
</evidence>
<accession>A0A316Z6S8</accession>
<evidence type="ECO:0000256" key="9">
    <source>
        <dbReference type="ARBA" id="ARBA00023679"/>
    </source>
</evidence>
<dbReference type="GO" id="GO:0005829">
    <property type="term" value="C:cytosol"/>
    <property type="evidence" value="ECO:0007669"/>
    <property type="project" value="TreeGrafter"/>
</dbReference>
<dbReference type="PROSITE" id="PS51462">
    <property type="entry name" value="NUDIX"/>
    <property type="match status" value="1"/>
</dbReference>
<dbReference type="PROSITE" id="PS00893">
    <property type="entry name" value="NUDIX_BOX"/>
    <property type="match status" value="1"/>
</dbReference>
<dbReference type="CDD" id="cd03429">
    <property type="entry name" value="NUDIX_NADH_pyrophosphatase_Nudt13"/>
    <property type="match status" value="1"/>
</dbReference>
<evidence type="ECO:0000256" key="7">
    <source>
        <dbReference type="ARBA" id="ARBA00022842"/>
    </source>
</evidence>
<comment type="cofactor">
    <cofactor evidence="1">
        <name>Mg(2+)</name>
        <dbReference type="ChEBI" id="CHEBI:18420"/>
    </cofactor>
</comment>
<dbReference type="GO" id="GO:0006742">
    <property type="term" value="P:NADP+ catabolic process"/>
    <property type="evidence" value="ECO:0007669"/>
    <property type="project" value="TreeGrafter"/>
</dbReference>
<dbReference type="InterPro" id="IPR000086">
    <property type="entry name" value="NUDIX_hydrolase_dom"/>
</dbReference>
<dbReference type="GO" id="GO:0005777">
    <property type="term" value="C:peroxisome"/>
    <property type="evidence" value="ECO:0007669"/>
    <property type="project" value="TreeGrafter"/>
</dbReference>
<gene>
    <name evidence="12" type="ORF">FA09DRAFT_81089</name>
</gene>
<dbReference type="Pfam" id="PF00293">
    <property type="entry name" value="NUDIX"/>
    <property type="match status" value="1"/>
</dbReference>